<name>A0ABS5A7C7_9PSEU</name>
<accession>A0ABS5A7C7</accession>
<gene>
    <name evidence="1" type="ORF">JOF53_001014</name>
</gene>
<reference evidence="1 2" key="1">
    <citation type="submission" date="2021-03" db="EMBL/GenBank/DDBJ databases">
        <title>Sequencing the genomes of 1000 actinobacteria strains.</title>
        <authorList>
            <person name="Klenk H.-P."/>
        </authorList>
    </citation>
    <scope>NUCLEOTIDE SEQUENCE [LARGE SCALE GENOMIC DNA]</scope>
    <source>
        <strain evidence="1 2">DSM 44580</strain>
    </source>
</reference>
<protein>
    <recommendedName>
        <fullName evidence="3">Extracellular repeat, HAF family</fullName>
    </recommendedName>
</protein>
<evidence type="ECO:0000313" key="2">
    <source>
        <dbReference type="Proteomes" id="UP001519363"/>
    </source>
</evidence>
<evidence type="ECO:0000313" key="1">
    <source>
        <dbReference type="EMBL" id="MBP2472142.1"/>
    </source>
</evidence>
<keyword evidence="2" id="KW-1185">Reference proteome</keyword>
<organism evidence="1 2">
    <name type="scientific">Crossiella equi</name>
    <dbReference type="NCBI Taxonomy" id="130796"/>
    <lineage>
        <taxon>Bacteria</taxon>
        <taxon>Bacillati</taxon>
        <taxon>Actinomycetota</taxon>
        <taxon>Actinomycetes</taxon>
        <taxon>Pseudonocardiales</taxon>
        <taxon>Pseudonocardiaceae</taxon>
        <taxon>Crossiella</taxon>
    </lineage>
</organism>
<dbReference type="RefSeq" id="WP_209706395.1">
    <property type="nucleotide sequence ID" value="NZ_JAGIOO010000001.1"/>
</dbReference>
<proteinExistence type="predicted"/>
<evidence type="ECO:0008006" key="3">
    <source>
        <dbReference type="Google" id="ProtNLM"/>
    </source>
</evidence>
<dbReference type="Proteomes" id="UP001519363">
    <property type="component" value="Unassembled WGS sequence"/>
</dbReference>
<sequence>MSVPAGAAPVAPAPAACSWQVEKLPVPAGMAPGNVRVAGVDAQGNTAGSYGMVGSPDKLLRWSASGVEVVGGPGGKSFLAYAQNASGVVAGASYDSATGWSAYTHTPGKGFRQLTPPAGLTNPRAVDVNDRGDVLGEVENGRHPAAVVWRADGSTEVIAPTGAVFINPIALTNDGAVLVGRSFHLGVWRDGQLTKMPVPSFMVNARDLTKDGVLGHNLDLNNSWLWNPATGTTESFDGEVFQANDNGTAVGRSSDNKPTVWQGIGSPTTLPLPAGATEGWGNEVNSTGTVIGGNASGTPVRWSCR</sequence>
<comment type="caution">
    <text evidence="1">The sequence shown here is derived from an EMBL/GenBank/DDBJ whole genome shotgun (WGS) entry which is preliminary data.</text>
</comment>
<dbReference type="EMBL" id="JAGIOO010000001">
    <property type="protein sequence ID" value="MBP2472142.1"/>
    <property type="molecule type" value="Genomic_DNA"/>
</dbReference>